<accession>A0A7J7TXK2</accession>
<evidence type="ECO:0000313" key="2">
    <source>
        <dbReference type="EMBL" id="KAF6305323.1"/>
    </source>
</evidence>
<gene>
    <name evidence="2" type="ORF">mPipKuh1_009214</name>
</gene>
<protein>
    <submittedName>
        <fullName evidence="2">Uncharacterized protein</fullName>
    </submittedName>
</protein>
<dbReference type="Proteomes" id="UP000558488">
    <property type="component" value="Unassembled WGS sequence"/>
</dbReference>
<feature type="compositionally biased region" description="Polar residues" evidence="1">
    <location>
        <begin position="128"/>
        <end position="140"/>
    </location>
</feature>
<feature type="region of interest" description="Disordered" evidence="1">
    <location>
        <begin position="117"/>
        <end position="142"/>
    </location>
</feature>
<name>A0A7J7TXK2_PIPKU</name>
<proteinExistence type="predicted"/>
<comment type="caution">
    <text evidence="2">The sequence shown here is derived from an EMBL/GenBank/DDBJ whole genome shotgun (WGS) entry which is preliminary data.</text>
</comment>
<keyword evidence="3" id="KW-1185">Reference proteome</keyword>
<evidence type="ECO:0000313" key="3">
    <source>
        <dbReference type="Proteomes" id="UP000558488"/>
    </source>
</evidence>
<organism evidence="2 3">
    <name type="scientific">Pipistrellus kuhlii</name>
    <name type="common">Kuhl's pipistrelle</name>
    <dbReference type="NCBI Taxonomy" id="59472"/>
    <lineage>
        <taxon>Eukaryota</taxon>
        <taxon>Metazoa</taxon>
        <taxon>Chordata</taxon>
        <taxon>Craniata</taxon>
        <taxon>Vertebrata</taxon>
        <taxon>Euteleostomi</taxon>
        <taxon>Mammalia</taxon>
        <taxon>Eutheria</taxon>
        <taxon>Laurasiatheria</taxon>
        <taxon>Chiroptera</taxon>
        <taxon>Yangochiroptera</taxon>
        <taxon>Vespertilionidae</taxon>
        <taxon>Pipistrellus</taxon>
    </lineage>
</organism>
<sequence>MWSAGCGPWVCERPVRMSLWSPGSHGLVRPLAPKGQGHVTPFSLCSPPSPCLPRGWCSTDALPCPQHPRSPRALSGARASEQPKCLFHVCGCQCHTLCIEQLLRLCLIQDKPAAPLAPQPPAPRQLDGKQTAQTGLQAAASSGVRVHVRKKHSFIRADKSQRAPLWTDG</sequence>
<evidence type="ECO:0000256" key="1">
    <source>
        <dbReference type="SAM" id="MobiDB-lite"/>
    </source>
</evidence>
<dbReference type="AlphaFoldDB" id="A0A7J7TXK2"/>
<dbReference type="EMBL" id="JACAGB010000023">
    <property type="protein sequence ID" value="KAF6305323.1"/>
    <property type="molecule type" value="Genomic_DNA"/>
</dbReference>
<reference evidence="2 3" key="1">
    <citation type="journal article" date="2020" name="Nature">
        <title>Six reference-quality genomes reveal evolution of bat adaptations.</title>
        <authorList>
            <person name="Jebb D."/>
            <person name="Huang Z."/>
            <person name="Pippel M."/>
            <person name="Hughes G.M."/>
            <person name="Lavrichenko K."/>
            <person name="Devanna P."/>
            <person name="Winkler S."/>
            <person name="Jermiin L.S."/>
            <person name="Skirmuntt E.C."/>
            <person name="Katzourakis A."/>
            <person name="Burkitt-Gray L."/>
            <person name="Ray D.A."/>
            <person name="Sullivan K.A.M."/>
            <person name="Roscito J.G."/>
            <person name="Kirilenko B.M."/>
            <person name="Davalos L.M."/>
            <person name="Corthals A.P."/>
            <person name="Power M.L."/>
            <person name="Jones G."/>
            <person name="Ransome R.D."/>
            <person name="Dechmann D.K.N."/>
            <person name="Locatelli A.G."/>
            <person name="Puechmaille S.J."/>
            <person name="Fedrigo O."/>
            <person name="Jarvis E.D."/>
            <person name="Hiller M."/>
            <person name="Vernes S.C."/>
            <person name="Myers E.W."/>
            <person name="Teeling E.C."/>
        </authorList>
    </citation>
    <scope>NUCLEOTIDE SEQUENCE [LARGE SCALE GENOMIC DNA]</scope>
    <source>
        <strain evidence="2">MPipKuh1</strain>
        <tissue evidence="2">Flight muscle</tissue>
    </source>
</reference>